<evidence type="ECO:0000256" key="1">
    <source>
        <dbReference type="ARBA" id="ARBA00001946"/>
    </source>
</evidence>
<name>A0A3T1D082_9BACL</name>
<comment type="similarity">
    <text evidence="2">Belongs to the diacylglycerol/lipid kinase family.</text>
</comment>
<dbReference type="OrthoDB" id="9786026at2"/>
<dbReference type="AlphaFoldDB" id="A0A3T1D082"/>
<keyword evidence="3" id="KW-0444">Lipid biosynthesis</keyword>
<organism evidence="12 13">
    <name type="scientific">Cohnella abietis</name>
    <dbReference type="NCBI Taxonomy" id="2507935"/>
    <lineage>
        <taxon>Bacteria</taxon>
        <taxon>Bacillati</taxon>
        <taxon>Bacillota</taxon>
        <taxon>Bacilli</taxon>
        <taxon>Bacillales</taxon>
        <taxon>Paenibacillaceae</taxon>
        <taxon>Cohnella</taxon>
    </lineage>
</organism>
<accession>A0A3T1D082</accession>
<evidence type="ECO:0000313" key="13">
    <source>
        <dbReference type="Proteomes" id="UP000289856"/>
    </source>
</evidence>
<evidence type="ECO:0000256" key="3">
    <source>
        <dbReference type="ARBA" id="ARBA00022516"/>
    </source>
</evidence>
<proteinExistence type="inferred from homology"/>
<feature type="domain" description="DAGKc" evidence="11">
    <location>
        <begin position="1"/>
        <end position="128"/>
    </location>
</feature>
<evidence type="ECO:0000256" key="4">
    <source>
        <dbReference type="ARBA" id="ARBA00022679"/>
    </source>
</evidence>
<dbReference type="InterPro" id="IPR005218">
    <property type="entry name" value="Diacylglycerol/lipid_kinase"/>
</dbReference>
<evidence type="ECO:0000256" key="7">
    <source>
        <dbReference type="ARBA" id="ARBA00022840"/>
    </source>
</evidence>
<keyword evidence="9" id="KW-0594">Phospholipid biosynthesis</keyword>
<dbReference type="KEGG" id="cohn:KCTCHS21_08700"/>
<dbReference type="InterPro" id="IPR017438">
    <property type="entry name" value="ATP-NAD_kinase_N"/>
</dbReference>
<protein>
    <submittedName>
        <fullName evidence="12">Diacylglycerol kinase</fullName>
    </submittedName>
</protein>
<dbReference type="PANTHER" id="PTHR12358:SF54">
    <property type="entry name" value="SPHINGOSINE KINASE RELATED PROTEIN"/>
    <property type="match status" value="1"/>
</dbReference>
<keyword evidence="5" id="KW-0547">Nucleotide-binding</keyword>
<dbReference type="GO" id="GO:0005524">
    <property type="term" value="F:ATP binding"/>
    <property type="evidence" value="ECO:0007669"/>
    <property type="project" value="UniProtKB-KW"/>
</dbReference>
<comment type="cofactor">
    <cofactor evidence="1">
        <name>Mg(2+)</name>
        <dbReference type="ChEBI" id="CHEBI:18420"/>
    </cofactor>
</comment>
<dbReference type="GO" id="GO:0016301">
    <property type="term" value="F:kinase activity"/>
    <property type="evidence" value="ECO:0007669"/>
    <property type="project" value="UniProtKB-KW"/>
</dbReference>
<dbReference type="Pfam" id="PF19279">
    <property type="entry name" value="YegS_C"/>
    <property type="match status" value="1"/>
</dbReference>
<evidence type="ECO:0000256" key="10">
    <source>
        <dbReference type="ARBA" id="ARBA00023264"/>
    </source>
</evidence>
<dbReference type="GO" id="GO:0008654">
    <property type="term" value="P:phospholipid biosynthetic process"/>
    <property type="evidence" value="ECO:0007669"/>
    <property type="project" value="UniProtKB-KW"/>
</dbReference>
<evidence type="ECO:0000256" key="9">
    <source>
        <dbReference type="ARBA" id="ARBA00023209"/>
    </source>
</evidence>
<keyword evidence="10" id="KW-1208">Phospholipid metabolism</keyword>
<dbReference type="EMBL" id="AP019400">
    <property type="protein sequence ID" value="BBI31471.1"/>
    <property type="molecule type" value="Genomic_DNA"/>
</dbReference>
<evidence type="ECO:0000259" key="11">
    <source>
        <dbReference type="PROSITE" id="PS50146"/>
    </source>
</evidence>
<dbReference type="InterPro" id="IPR001206">
    <property type="entry name" value="Diacylglycerol_kinase_cat_dom"/>
</dbReference>
<dbReference type="InterPro" id="IPR045540">
    <property type="entry name" value="YegS/DAGK_C"/>
</dbReference>
<evidence type="ECO:0000256" key="2">
    <source>
        <dbReference type="ARBA" id="ARBA00005983"/>
    </source>
</evidence>
<dbReference type="SMART" id="SM00046">
    <property type="entry name" value="DAGKc"/>
    <property type="match status" value="1"/>
</dbReference>
<dbReference type="Proteomes" id="UP000289856">
    <property type="component" value="Chromosome"/>
</dbReference>
<keyword evidence="13" id="KW-1185">Reference proteome</keyword>
<dbReference type="PANTHER" id="PTHR12358">
    <property type="entry name" value="SPHINGOSINE KINASE"/>
    <property type="match status" value="1"/>
</dbReference>
<keyword evidence="4" id="KW-0808">Transferase</keyword>
<gene>
    <name evidence="12" type="ORF">KCTCHS21_08700</name>
</gene>
<sequence length="305" mass="32366">MVLFVVNESSGNGRGKKVWAKVEAQLHKRGIEYHTVVSSSQDEAVIRMEELLLTGKMKAVAVIGGDGTLHGLLPLLVASGIPCGLIPAGSGNDTSRALGIPRNPIRALDIILAGHTRRIDVLETTSEQYKSQITLTAVAVGLDGAVAADVNGSGYKRWCNKLGVGSLAYIIGLFRSLAVFKPQSITVTIDGVTHDFTRGWLSAISNVSTYGGGLKICPKALPDDNLLHTCIVHSCSVWRILLIFPTLLNGSHVKQPYVTILSGRSVRIDAPKPFVAFGDGEPSGHTPLIATIVPAQLDFLTEASG</sequence>
<dbReference type="InterPro" id="IPR050187">
    <property type="entry name" value="Lipid_Phosphate_FormReg"/>
</dbReference>
<dbReference type="SUPFAM" id="SSF111331">
    <property type="entry name" value="NAD kinase/diacylglycerol kinase-like"/>
    <property type="match status" value="1"/>
</dbReference>
<dbReference type="Gene3D" id="2.60.200.40">
    <property type="match status" value="1"/>
</dbReference>
<reference evidence="12 13" key="1">
    <citation type="submission" date="2019-01" db="EMBL/GenBank/DDBJ databases">
        <title>Complete genome sequence of Cohnella hallensis HS21 isolated from Korean fir (Abies koreana) rhizospheric soil.</title>
        <authorList>
            <person name="Jiang L."/>
            <person name="Kang S.W."/>
            <person name="Kim S."/>
            <person name="Jung J."/>
            <person name="Kim C.Y."/>
            <person name="Kim D.H."/>
            <person name="Kim S.W."/>
            <person name="Lee J."/>
        </authorList>
    </citation>
    <scope>NUCLEOTIDE SEQUENCE [LARGE SCALE GENOMIC DNA]</scope>
    <source>
        <strain evidence="12 13">HS21</strain>
    </source>
</reference>
<dbReference type="Gene3D" id="3.40.50.10330">
    <property type="entry name" value="Probable inorganic polyphosphate/atp-NAD kinase, domain 1"/>
    <property type="match status" value="1"/>
</dbReference>
<dbReference type="PROSITE" id="PS50146">
    <property type="entry name" value="DAGK"/>
    <property type="match status" value="1"/>
</dbReference>
<dbReference type="Pfam" id="PF00781">
    <property type="entry name" value="DAGK_cat"/>
    <property type="match status" value="1"/>
</dbReference>
<evidence type="ECO:0000256" key="8">
    <source>
        <dbReference type="ARBA" id="ARBA00023098"/>
    </source>
</evidence>
<dbReference type="RefSeq" id="WP_157993945.1">
    <property type="nucleotide sequence ID" value="NZ_AP019400.1"/>
</dbReference>
<evidence type="ECO:0000313" key="12">
    <source>
        <dbReference type="EMBL" id="BBI31471.1"/>
    </source>
</evidence>
<dbReference type="NCBIfam" id="TIGR00147">
    <property type="entry name" value="YegS/Rv2252/BmrU family lipid kinase"/>
    <property type="match status" value="1"/>
</dbReference>
<evidence type="ECO:0000256" key="5">
    <source>
        <dbReference type="ARBA" id="ARBA00022741"/>
    </source>
</evidence>
<dbReference type="InterPro" id="IPR016064">
    <property type="entry name" value="NAD/diacylglycerol_kinase_sf"/>
</dbReference>
<evidence type="ECO:0000256" key="6">
    <source>
        <dbReference type="ARBA" id="ARBA00022777"/>
    </source>
</evidence>
<keyword evidence="8" id="KW-0443">Lipid metabolism</keyword>
<keyword evidence="6 12" id="KW-0418">Kinase</keyword>
<keyword evidence="7" id="KW-0067">ATP-binding</keyword>